<dbReference type="OrthoDB" id="3254820at2"/>
<dbReference type="KEGG" id="agf:ET445_12000"/>
<gene>
    <name evidence="1" type="primary">rbpA</name>
    <name evidence="4" type="ORF">ET445_12000</name>
</gene>
<reference evidence="4 5" key="1">
    <citation type="submission" date="2019-01" db="EMBL/GenBank/DDBJ databases">
        <title>Genome sequencing of strain FW100M-8.</title>
        <authorList>
            <person name="Heo J."/>
            <person name="Kim S.-J."/>
            <person name="Kim J.-S."/>
            <person name="Hong S.-B."/>
            <person name="Kwon S.-W."/>
        </authorList>
    </citation>
    <scope>NUCLEOTIDE SEQUENCE [LARGE SCALE GENOMIC DNA]</scope>
    <source>
        <strain evidence="4 5">FW100M-8</strain>
    </source>
</reference>
<comment type="function">
    <text evidence="1">Binds to RNA polymerase (RNAP), stimulating transcription from principal, but not alternative sigma factor promoters.</text>
</comment>
<keyword evidence="5" id="KW-1185">Reference proteome</keyword>
<dbReference type="InterPro" id="IPR025182">
    <property type="entry name" value="RNApol-bd_RbpA"/>
</dbReference>
<evidence type="ECO:0000256" key="3">
    <source>
        <dbReference type="SAM" id="MobiDB-lite"/>
    </source>
</evidence>
<accession>A0A4P6FDV9</accession>
<evidence type="ECO:0000256" key="1">
    <source>
        <dbReference type="HAMAP-Rule" id="MF_01483"/>
    </source>
</evidence>
<feature type="region of interest" description="Disordered" evidence="3">
    <location>
        <begin position="56"/>
        <end position="83"/>
    </location>
</feature>
<dbReference type="Pfam" id="PF13397">
    <property type="entry name" value="RbpA"/>
    <property type="match status" value="1"/>
</dbReference>
<feature type="region of interest" description="Disordered" evidence="3">
    <location>
        <begin position="1"/>
        <end position="20"/>
    </location>
</feature>
<comment type="subunit">
    <text evidence="1">Forms a complex with the RNAP catalytic core and with free principal sigma factors.</text>
</comment>
<dbReference type="GO" id="GO:0045893">
    <property type="term" value="P:positive regulation of DNA-templated transcription"/>
    <property type="evidence" value="ECO:0007669"/>
    <property type="project" value="UniProtKB-UniRule"/>
</dbReference>
<dbReference type="GO" id="GO:0001000">
    <property type="term" value="F:bacterial-type RNA polymerase core enzyme binding"/>
    <property type="evidence" value="ECO:0007669"/>
    <property type="project" value="UniProtKB-UniRule"/>
</dbReference>
<comment type="similarity">
    <text evidence="1">Belongs to the RNA polymerase-binding protein RbpA family.</text>
</comment>
<dbReference type="EMBL" id="CP035491">
    <property type="protein sequence ID" value="QAY73956.1"/>
    <property type="molecule type" value="Genomic_DNA"/>
</dbReference>
<dbReference type="Gene3D" id="2.20.28.270">
    <property type="entry name" value="RNA polymerase-binding protein A"/>
    <property type="match status" value="1"/>
</dbReference>
<protein>
    <recommendedName>
        <fullName evidence="1">RNA polymerase-binding protein RbpA</fullName>
    </recommendedName>
</protein>
<dbReference type="Proteomes" id="UP000291259">
    <property type="component" value="Chromosome"/>
</dbReference>
<sequence length="121" mass="13163">MVSGNSAIRGSRVGAGPMGEQDHGFHADRVAISYWDALGNETVRYFAANLPDEEIPQVIDSPSTGLPAGRDKDNPPAVAKAEPYKTHLAYVKERRTEEEAASLLEEALQQLRERRGTASAE</sequence>
<organism evidence="4 5">
    <name type="scientific">Agromyces protaetiae</name>
    <dbReference type="NCBI Taxonomy" id="2509455"/>
    <lineage>
        <taxon>Bacteria</taxon>
        <taxon>Bacillati</taxon>
        <taxon>Actinomycetota</taxon>
        <taxon>Actinomycetes</taxon>
        <taxon>Micrococcales</taxon>
        <taxon>Microbacteriaceae</taxon>
        <taxon>Agromyces</taxon>
    </lineage>
</organism>
<evidence type="ECO:0000313" key="4">
    <source>
        <dbReference type="EMBL" id="QAY73956.1"/>
    </source>
</evidence>
<keyword evidence="1" id="KW-0804">Transcription</keyword>
<dbReference type="HAMAP" id="MF_01483">
    <property type="entry name" value="RbpA"/>
    <property type="match status" value="1"/>
</dbReference>
<feature type="coiled-coil region" evidence="2">
    <location>
        <begin position="94"/>
        <end position="121"/>
    </location>
</feature>
<dbReference type="InterPro" id="IPR038638">
    <property type="entry name" value="RbpA_sf"/>
</dbReference>
<name>A0A4P6FDV9_9MICO</name>
<dbReference type="AlphaFoldDB" id="A0A4P6FDV9"/>
<proteinExistence type="inferred from homology"/>
<dbReference type="RefSeq" id="WP_129191505.1">
    <property type="nucleotide sequence ID" value="NZ_CP035491.1"/>
</dbReference>
<keyword evidence="2" id="KW-0175">Coiled coil</keyword>
<keyword evidence="1" id="KW-0805">Transcription regulation</keyword>
<comment type="caution">
    <text evidence="1">Lacks conserved residue(s) required for the propagation of feature annotation.</text>
</comment>
<evidence type="ECO:0000313" key="5">
    <source>
        <dbReference type="Proteomes" id="UP000291259"/>
    </source>
</evidence>
<evidence type="ECO:0000256" key="2">
    <source>
        <dbReference type="SAM" id="Coils"/>
    </source>
</evidence>